<dbReference type="RefSeq" id="WP_145952306.1">
    <property type="nucleotide sequence ID" value="NZ_CP019082.1"/>
</dbReference>
<evidence type="ECO:0000313" key="2">
    <source>
        <dbReference type="EMBL" id="APW63321.1"/>
    </source>
</evidence>
<feature type="transmembrane region" description="Helical" evidence="1">
    <location>
        <begin position="339"/>
        <end position="358"/>
    </location>
</feature>
<feature type="transmembrane region" description="Helical" evidence="1">
    <location>
        <begin position="215"/>
        <end position="234"/>
    </location>
</feature>
<keyword evidence="1" id="KW-0812">Transmembrane</keyword>
<evidence type="ECO:0008006" key="4">
    <source>
        <dbReference type="Google" id="ProtNLM"/>
    </source>
</evidence>
<dbReference type="Proteomes" id="UP000186309">
    <property type="component" value="Chromosome"/>
</dbReference>
<keyword evidence="1" id="KW-1133">Transmembrane helix</keyword>
<protein>
    <recommendedName>
        <fullName evidence="4">Glycosyltransferase RgtA/B/C/D-like domain-containing protein</fullName>
    </recommendedName>
</protein>
<feature type="transmembrane region" description="Helical" evidence="1">
    <location>
        <begin position="92"/>
        <end position="114"/>
    </location>
</feature>
<gene>
    <name evidence="2" type="ORF">BSF38_04885</name>
</gene>
<evidence type="ECO:0000313" key="3">
    <source>
        <dbReference type="Proteomes" id="UP000186309"/>
    </source>
</evidence>
<dbReference type="EMBL" id="CP019082">
    <property type="protein sequence ID" value="APW63321.1"/>
    <property type="molecule type" value="Genomic_DNA"/>
</dbReference>
<reference evidence="3" key="1">
    <citation type="submission" date="2016-12" db="EMBL/GenBank/DDBJ databases">
        <title>Comparative genomics of four Isosphaeraceae planctomycetes: a common pool of plasmids and glycoside hydrolase genes.</title>
        <authorList>
            <person name="Ivanova A."/>
        </authorList>
    </citation>
    <scope>NUCLEOTIDE SEQUENCE [LARGE SCALE GENOMIC DNA]</scope>
    <source>
        <strain evidence="3">PX4</strain>
    </source>
</reference>
<feature type="transmembrane region" description="Helical" evidence="1">
    <location>
        <begin position="370"/>
        <end position="390"/>
    </location>
</feature>
<dbReference type="AlphaFoldDB" id="A0A1U7CWM1"/>
<proteinExistence type="predicted"/>
<accession>A0A1U7CWM1</accession>
<feature type="transmembrane region" description="Helical" evidence="1">
    <location>
        <begin position="145"/>
        <end position="162"/>
    </location>
</feature>
<feature type="transmembrane region" description="Helical" evidence="1">
    <location>
        <begin position="396"/>
        <end position="419"/>
    </location>
</feature>
<organism evidence="2 3">
    <name type="scientific">Paludisphaera borealis</name>
    <dbReference type="NCBI Taxonomy" id="1387353"/>
    <lineage>
        <taxon>Bacteria</taxon>
        <taxon>Pseudomonadati</taxon>
        <taxon>Planctomycetota</taxon>
        <taxon>Planctomycetia</taxon>
        <taxon>Isosphaerales</taxon>
        <taxon>Isosphaeraceae</taxon>
        <taxon>Paludisphaera</taxon>
    </lineage>
</organism>
<sequence>MIPAASSLSPRWIRTVPWIALLAALGWSAVIRAPLIVNADVHLDSDLAVDGLTLSEAIQGHWRWHYPGTPYMGTGSVLLSWVPAKLWGVSPATLVSGGTLAYLLLVGGVFATTWKGFGPRVAGWSLVPLAFASTGTIWLTGRITGGHMLAAAWSAWAWWLLMHFASKPSPARGFALGVFCGLGVYLDSLFLMTLLGLVPSGMAAVIVTRGDAWRASRALACGLCLVAGFAIGYAPRPIGRWMEPHDAYNEQFAWSLDSAVLTEHARILFLDCLPRLIAGHRLPGLEADPDPALLGQAAPIQKTSGRASSISLVAALLTPLAVGLFVASFGFLGRRAGKSAMAFGLLISTAAILSAFVVNRNIFNSDNYRYLVLLLIPWALGFGLAAEAVGGWSRRGLAVVIATAVAIGGLFTLDAAAWYRRLGWIDDRWAVVHRPLDDPALRWLGEHPEVVDFAAGYWDAYRLAFLSRRPLRGTPHPIYPNRFPEWSKDLPGGRSETLIARPTAEDQAFLRRAIGDGGRILFRERGTTIASWPIAKQPDRP</sequence>
<feature type="transmembrane region" description="Helical" evidence="1">
    <location>
        <begin position="310"/>
        <end position="333"/>
    </location>
</feature>
<dbReference type="STRING" id="1387353.BSF38_04885"/>
<evidence type="ECO:0000256" key="1">
    <source>
        <dbReference type="SAM" id="Phobius"/>
    </source>
</evidence>
<name>A0A1U7CWM1_9BACT</name>
<dbReference type="KEGG" id="pbor:BSF38_04885"/>
<feature type="transmembrane region" description="Helical" evidence="1">
    <location>
        <begin position="174"/>
        <end position="195"/>
    </location>
</feature>
<feature type="transmembrane region" description="Helical" evidence="1">
    <location>
        <begin position="121"/>
        <end position="139"/>
    </location>
</feature>
<keyword evidence="3" id="KW-1185">Reference proteome</keyword>
<dbReference type="OrthoDB" id="242605at2"/>
<keyword evidence="1" id="KW-0472">Membrane</keyword>